<dbReference type="InterPro" id="IPR003607">
    <property type="entry name" value="HD/PDEase_dom"/>
</dbReference>
<dbReference type="CDD" id="cd00077">
    <property type="entry name" value="HDc"/>
    <property type="match status" value="1"/>
</dbReference>
<feature type="transmembrane region" description="Helical" evidence="1">
    <location>
        <begin position="199"/>
        <end position="217"/>
    </location>
</feature>
<name>A0ABW4UUK8_9BACL</name>
<feature type="transmembrane region" description="Helical" evidence="1">
    <location>
        <begin position="131"/>
        <end position="157"/>
    </location>
</feature>
<dbReference type="PANTHER" id="PTHR43155:SF2">
    <property type="entry name" value="CYCLIC DI-GMP PHOSPHODIESTERASE PA4108"/>
    <property type="match status" value="1"/>
</dbReference>
<feature type="transmembrane region" description="Helical" evidence="1">
    <location>
        <begin position="61"/>
        <end position="89"/>
    </location>
</feature>
<comment type="caution">
    <text evidence="3">The sequence shown here is derived from an EMBL/GenBank/DDBJ whole genome shotgun (WGS) entry which is preliminary data.</text>
</comment>
<dbReference type="Pfam" id="PF13487">
    <property type="entry name" value="HD_5"/>
    <property type="match status" value="1"/>
</dbReference>
<dbReference type="Gene3D" id="3.30.565.10">
    <property type="entry name" value="Histidine kinase-like ATPase, C-terminal domain"/>
    <property type="match status" value="1"/>
</dbReference>
<feature type="domain" description="HD-GYP" evidence="2">
    <location>
        <begin position="220"/>
        <end position="410"/>
    </location>
</feature>
<dbReference type="Pfam" id="PF13581">
    <property type="entry name" value="HATPase_c_2"/>
    <property type="match status" value="1"/>
</dbReference>
<evidence type="ECO:0000313" key="3">
    <source>
        <dbReference type="EMBL" id="MFD1990007.1"/>
    </source>
</evidence>
<dbReference type="Gene3D" id="1.10.3210.10">
    <property type="entry name" value="Hypothetical protein af1432"/>
    <property type="match status" value="1"/>
</dbReference>
<protein>
    <submittedName>
        <fullName evidence="3">HD domain-containing phosphohydrolase</fullName>
    </submittedName>
</protein>
<gene>
    <name evidence="3" type="ORF">ACFSGI_08555</name>
</gene>
<proteinExistence type="predicted"/>
<organism evidence="3 4">
    <name type="scientific">Paenibacillus nicotianae</name>
    <dbReference type="NCBI Taxonomy" id="1526551"/>
    <lineage>
        <taxon>Bacteria</taxon>
        <taxon>Bacillati</taxon>
        <taxon>Bacillota</taxon>
        <taxon>Bacilli</taxon>
        <taxon>Bacillales</taxon>
        <taxon>Paenibacillaceae</taxon>
        <taxon>Paenibacillus</taxon>
    </lineage>
</organism>
<dbReference type="RefSeq" id="WP_204823718.1">
    <property type="nucleotide sequence ID" value="NZ_JBHUGF010000010.1"/>
</dbReference>
<dbReference type="SUPFAM" id="SSF109604">
    <property type="entry name" value="HD-domain/PDEase-like"/>
    <property type="match status" value="1"/>
</dbReference>
<dbReference type="InterPro" id="IPR036890">
    <property type="entry name" value="HATPase_C_sf"/>
</dbReference>
<evidence type="ECO:0000259" key="2">
    <source>
        <dbReference type="PROSITE" id="PS51832"/>
    </source>
</evidence>
<feature type="transmembrane region" description="Helical" evidence="1">
    <location>
        <begin position="101"/>
        <end position="119"/>
    </location>
</feature>
<keyword evidence="1" id="KW-1133">Transmembrane helix</keyword>
<keyword evidence="1" id="KW-0472">Membrane</keyword>
<sequence length="685" mass="77563">MKEKNGYTILLSFVGLASMVYMIREWHSIVLFTIAPILFLIVLLDLFPVRLLSGEEYSGSLVGFLILALAFGYRPAILGILISTIVSYARKKNFDIRQMNLFRMCSALGKSVISIYLSYQVMEFFDPFSTYLRAGLGALVFSLVYMLLVAGASTTIIGTPFLNDMVLKLKELIVPVLLCTIIVPHFLRHISLGNIMYETVYILLFLLLIIFLSHGYIRQLQIRMKSSEEFIRLSELRISQRNEGHGKNTGILCQYMLELLAYPKKRRTDLINYTTLHDIGKSLLPMDILTKRGALSLTEEKEYQSHATESYNIILAISGDKKAAEWILHHHERYDGKGFPAGLKGNDIPYESRIIALCNQLEHLLNRFAEDGEVLRQLQQLSGKVLDPKLIQAITLEMITHLRELIITKPLLQESDLIHVDVQSIEEHKEMSGFTGGTVLLKYTGNDSLLDMEDTNLKEQLAILAEHALRVSENFYEVIQSNNKTFEAHFYPENSWVAIVLTDITPALEYREQLHQSTMRSYKDVIETLSKSKIDICLEQQEIEQHLGLPLAQMDIITKSDVSSGRSLVMEYIPEELKINQPKKLMHIKLAVSEGVTNLIKHAANGKLSVYSKSNVLQIYITDQGSGIPIHELPKMILISGYSSKRSLGKGFALMYTSADRIMVHTSSKGTSILLEFDMLLEEAS</sequence>
<dbReference type="PROSITE" id="PS51832">
    <property type="entry name" value="HD_GYP"/>
    <property type="match status" value="1"/>
</dbReference>
<reference evidence="4" key="1">
    <citation type="journal article" date="2019" name="Int. J. Syst. Evol. Microbiol.">
        <title>The Global Catalogue of Microorganisms (GCM) 10K type strain sequencing project: providing services to taxonomists for standard genome sequencing and annotation.</title>
        <authorList>
            <consortium name="The Broad Institute Genomics Platform"/>
            <consortium name="The Broad Institute Genome Sequencing Center for Infectious Disease"/>
            <person name="Wu L."/>
            <person name="Ma J."/>
        </authorList>
    </citation>
    <scope>NUCLEOTIDE SEQUENCE [LARGE SCALE GENOMIC DNA]</scope>
    <source>
        <strain evidence="4">CGMCC 1.15067</strain>
    </source>
</reference>
<dbReference type="InterPro" id="IPR003594">
    <property type="entry name" value="HATPase_dom"/>
</dbReference>
<accession>A0ABW4UUK8</accession>
<keyword evidence="1" id="KW-0812">Transmembrane</keyword>
<keyword evidence="4" id="KW-1185">Reference proteome</keyword>
<dbReference type="Proteomes" id="UP001597403">
    <property type="component" value="Unassembled WGS sequence"/>
</dbReference>
<dbReference type="EMBL" id="JBHUGF010000010">
    <property type="protein sequence ID" value="MFD1990007.1"/>
    <property type="molecule type" value="Genomic_DNA"/>
</dbReference>
<evidence type="ECO:0000256" key="1">
    <source>
        <dbReference type="SAM" id="Phobius"/>
    </source>
</evidence>
<dbReference type="SUPFAM" id="SSF55874">
    <property type="entry name" value="ATPase domain of HSP90 chaperone/DNA topoisomerase II/histidine kinase"/>
    <property type="match status" value="1"/>
</dbReference>
<evidence type="ECO:0000313" key="4">
    <source>
        <dbReference type="Proteomes" id="UP001597403"/>
    </source>
</evidence>
<feature type="transmembrane region" description="Helical" evidence="1">
    <location>
        <begin position="30"/>
        <end position="49"/>
    </location>
</feature>
<dbReference type="InterPro" id="IPR037522">
    <property type="entry name" value="HD_GYP_dom"/>
</dbReference>
<dbReference type="PANTHER" id="PTHR43155">
    <property type="entry name" value="CYCLIC DI-GMP PHOSPHODIESTERASE PA4108-RELATED"/>
    <property type="match status" value="1"/>
</dbReference>
<dbReference type="CDD" id="cd16936">
    <property type="entry name" value="HATPase_RsbW-like"/>
    <property type="match status" value="1"/>
</dbReference>